<dbReference type="Proteomes" id="UP000542720">
    <property type="component" value="Unassembled WGS sequence"/>
</dbReference>
<dbReference type="RefSeq" id="WP_183088929.1">
    <property type="nucleotide sequence ID" value="NZ_JACJUD010000003.1"/>
</dbReference>
<evidence type="ECO:0000256" key="1">
    <source>
        <dbReference type="SAM" id="MobiDB-lite"/>
    </source>
</evidence>
<gene>
    <name evidence="4" type="ORF">H3H51_10130</name>
</gene>
<sequence length="727" mass="80960">MSSFKNHRHHLLALAIASLLPLGTVQACGPGFPHRLLEDRSQTLKELPEGSFEFEIRRISQPIPGLGQAGEATFDRYFEAPDPRDSESRTASEKQQLSPKYFSLVSRLRDLTDARQAEIEGAELPPELRLYTAGAVAFTQYDMALAADYFRRVLALPAAERPLRSTWAAYSLGRALAVLAISAPNSMLDDVAALQRQHDLRQQAQAAFRQARELSIAGLADPLELGIASLGEEARLAMDDGNWDAAIHLYTSQFLHGSSTGYSSLGYVYGRLYQMNDEELRPLLGSPEVQQFVAAKLFSQLYGYSSKTPPPRLLRLLQETSIQPQIADRLAALSYQLGDYAAARRFVEQAGGSGLAWWLRAKLALQDGDKAAATEAYAEAAKAFPMEEDWGTRVRPGYEKLKPRCRVEGEMAILALERGDYLEAFDQLYHSGEIYWQDSAEVAERVLTSNELKDYVDNKVPANGERLSAWDRPPVTALRELLGRRLLREGRYAEAVPYFASAELQEAARQYGAAREQAADAWTAIGRAESYYRAAKLAREQGMELLGYELSPDEAWSGGAFGNEFGKPLQADGLLTAAEAERQNASAAEPNRRYHYRWVAADLASQAADLLPARSQSFAATLCKATGWLINNDYPAARRYYLRYVEQGAYVPWGGAFGSNACQEPDFERASQLLWSEREQAVRQALRPYKYWLPLGLLLIVAAGIYGRQRRRALAIVDKTAEESRNE</sequence>
<protein>
    <recommendedName>
        <fullName evidence="6">Tetratricopeptide repeat-containing protein</fullName>
    </recommendedName>
</protein>
<evidence type="ECO:0008006" key="6">
    <source>
        <dbReference type="Google" id="ProtNLM"/>
    </source>
</evidence>
<feature type="compositionally biased region" description="Basic and acidic residues" evidence="1">
    <location>
        <begin position="78"/>
        <end position="92"/>
    </location>
</feature>
<evidence type="ECO:0000313" key="4">
    <source>
        <dbReference type="EMBL" id="MBB2495376.1"/>
    </source>
</evidence>
<feature type="signal peptide" evidence="3">
    <location>
        <begin position="1"/>
        <end position="27"/>
    </location>
</feature>
<keyword evidence="2" id="KW-0812">Transmembrane</keyword>
<evidence type="ECO:0000256" key="2">
    <source>
        <dbReference type="SAM" id="Phobius"/>
    </source>
</evidence>
<keyword evidence="5" id="KW-1185">Reference proteome</keyword>
<keyword evidence="2" id="KW-1133">Transmembrane helix</keyword>
<organism evidence="4 5">
    <name type="scientific">Aquipseudomonas ullengensis</name>
    <dbReference type="NCBI Taxonomy" id="2759166"/>
    <lineage>
        <taxon>Bacteria</taxon>
        <taxon>Pseudomonadati</taxon>
        <taxon>Pseudomonadota</taxon>
        <taxon>Gammaproteobacteria</taxon>
        <taxon>Pseudomonadales</taxon>
        <taxon>Pseudomonadaceae</taxon>
        <taxon>Aquipseudomonas</taxon>
    </lineage>
</organism>
<evidence type="ECO:0000313" key="5">
    <source>
        <dbReference type="Proteomes" id="UP000542720"/>
    </source>
</evidence>
<accession>A0A7W4QCV2</accession>
<dbReference type="AlphaFoldDB" id="A0A7W4QCV2"/>
<name>A0A7W4QCV2_9GAMM</name>
<evidence type="ECO:0000256" key="3">
    <source>
        <dbReference type="SAM" id="SignalP"/>
    </source>
</evidence>
<feature type="transmembrane region" description="Helical" evidence="2">
    <location>
        <begin position="689"/>
        <end position="707"/>
    </location>
</feature>
<dbReference type="PROSITE" id="PS51257">
    <property type="entry name" value="PROKAR_LIPOPROTEIN"/>
    <property type="match status" value="1"/>
</dbReference>
<keyword evidence="2" id="KW-0472">Membrane</keyword>
<feature type="region of interest" description="Disordered" evidence="1">
    <location>
        <begin position="78"/>
        <end position="97"/>
    </location>
</feature>
<proteinExistence type="predicted"/>
<comment type="caution">
    <text evidence="4">The sequence shown here is derived from an EMBL/GenBank/DDBJ whole genome shotgun (WGS) entry which is preliminary data.</text>
</comment>
<dbReference type="EMBL" id="JACJUD010000003">
    <property type="protein sequence ID" value="MBB2495376.1"/>
    <property type="molecule type" value="Genomic_DNA"/>
</dbReference>
<feature type="chain" id="PRO_5030810249" description="Tetratricopeptide repeat-containing protein" evidence="3">
    <location>
        <begin position="28"/>
        <end position="727"/>
    </location>
</feature>
<keyword evidence="3" id="KW-0732">Signal</keyword>
<reference evidence="4 5" key="1">
    <citation type="submission" date="2020-08" db="EMBL/GenBank/DDBJ databases">
        <authorList>
            <person name="Kim C.M."/>
        </authorList>
    </citation>
    <scope>NUCLEOTIDE SEQUENCE [LARGE SCALE GENOMIC DNA]</scope>
    <source>
        <strain evidence="4 5">UL070</strain>
    </source>
</reference>